<dbReference type="InterPro" id="IPR013078">
    <property type="entry name" value="His_Pase_superF_clade-1"/>
</dbReference>
<dbReference type="EMBL" id="JAGIOO010000001">
    <property type="protein sequence ID" value="MBP2475417.1"/>
    <property type="molecule type" value="Genomic_DNA"/>
</dbReference>
<proteinExistence type="predicted"/>
<accession>A0ABS5AFQ8</accession>
<comment type="caution">
    <text evidence="1">The sequence shown here is derived from an EMBL/GenBank/DDBJ whole genome shotgun (WGS) entry which is preliminary data.</text>
</comment>
<dbReference type="SMART" id="SM00855">
    <property type="entry name" value="PGAM"/>
    <property type="match status" value="1"/>
</dbReference>
<dbReference type="Pfam" id="PF00300">
    <property type="entry name" value="His_Phos_1"/>
    <property type="match status" value="1"/>
</dbReference>
<evidence type="ECO:0000313" key="1">
    <source>
        <dbReference type="EMBL" id="MBP2475417.1"/>
    </source>
</evidence>
<dbReference type="PROSITE" id="PS00175">
    <property type="entry name" value="PG_MUTASE"/>
    <property type="match status" value="1"/>
</dbReference>
<dbReference type="GO" id="GO:0004619">
    <property type="term" value="F:phosphoglycerate mutase activity"/>
    <property type="evidence" value="ECO:0007669"/>
    <property type="project" value="UniProtKB-EC"/>
</dbReference>
<dbReference type="EC" id="5.4.2.12" evidence="1"/>
<dbReference type="InterPro" id="IPR050275">
    <property type="entry name" value="PGM_Phosphatase"/>
</dbReference>
<evidence type="ECO:0000313" key="2">
    <source>
        <dbReference type="Proteomes" id="UP001519363"/>
    </source>
</evidence>
<name>A0ABS5AFQ8_9PSEU</name>
<dbReference type="Gene3D" id="3.40.50.1240">
    <property type="entry name" value="Phosphoglycerate mutase-like"/>
    <property type="match status" value="1"/>
</dbReference>
<dbReference type="InterPro" id="IPR029033">
    <property type="entry name" value="His_PPase_superfam"/>
</dbReference>
<reference evidence="1 2" key="1">
    <citation type="submission" date="2021-03" db="EMBL/GenBank/DDBJ databases">
        <title>Sequencing the genomes of 1000 actinobacteria strains.</title>
        <authorList>
            <person name="Klenk H.-P."/>
        </authorList>
    </citation>
    <scope>NUCLEOTIDE SEQUENCE [LARGE SCALE GENOMIC DNA]</scope>
    <source>
        <strain evidence="1 2">DSM 44580</strain>
    </source>
</reference>
<keyword evidence="1" id="KW-0413">Isomerase</keyword>
<organism evidence="1 2">
    <name type="scientific">Crossiella equi</name>
    <dbReference type="NCBI Taxonomy" id="130796"/>
    <lineage>
        <taxon>Bacteria</taxon>
        <taxon>Bacillati</taxon>
        <taxon>Actinomycetota</taxon>
        <taxon>Actinomycetes</taxon>
        <taxon>Pseudonocardiales</taxon>
        <taxon>Pseudonocardiaceae</taxon>
        <taxon>Crossiella</taxon>
    </lineage>
</organism>
<dbReference type="SUPFAM" id="SSF53254">
    <property type="entry name" value="Phosphoglycerate mutase-like"/>
    <property type="match status" value="1"/>
</dbReference>
<dbReference type="CDD" id="cd07067">
    <property type="entry name" value="HP_PGM_like"/>
    <property type="match status" value="1"/>
</dbReference>
<dbReference type="RefSeq" id="WP_086780382.1">
    <property type="nucleotide sequence ID" value="NZ_JAGIOO010000001.1"/>
</dbReference>
<sequence>MSSLRLFLVRHGQTPANVLHKLDSRPPGPPLTAEGRRQAEILAEALATEPVTAVYASVATRAQQTAAPVAERHGLAVQVVEGIHETQVGDLEGRNDDESIMAFRGVVDIWLGGDLTASAPNGETGQQVVDRFTAAVASIVEAHSDGVVVLVSHGAAIRLMAVHLLGGRHDVLAGHPYLPNTGRVVLDADPTAPHGWRFVEWMGIEVEG</sequence>
<dbReference type="PANTHER" id="PTHR48100">
    <property type="entry name" value="BROAD-SPECIFICITY PHOSPHATASE YOR283W-RELATED"/>
    <property type="match status" value="1"/>
</dbReference>
<keyword evidence="2" id="KW-1185">Reference proteome</keyword>
<dbReference type="Proteomes" id="UP001519363">
    <property type="component" value="Unassembled WGS sequence"/>
</dbReference>
<gene>
    <name evidence="1" type="ORF">JOF53_004289</name>
</gene>
<dbReference type="PANTHER" id="PTHR48100:SF58">
    <property type="entry name" value="PE-PGRS FAMILY PROTEIN PE_PGRS11"/>
    <property type="match status" value="1"/>
</dbReference>
<protein>
    <submittedName>
        <fullName evidence="1">Phosphoglycerate mutase</fullName>
        <ecNumber evidence="1">5.4.2.12</ecNumber>
    </submittedName>
</protein>
<dbReference type="InterPro" id="IPR001345">
    <property type="entry name" value="PG/BPGM_mutase_AS"/>
</dbReference>